<dbReference type="AlphaFoldDB" id="A0A0E9SJQ6"/>
<protein>
    <submittedName>
        <fullName evidence="1">Uncharacterized protein</fullName>
    </submittedName>
</protein>
<proteinExistence type="predicted"/>
<reference evidence="1" key="1">
    <citation type="submission" date="2014-11" db="EMBL/GenBank/DDBJ databases">
        <authorList>
            <person name="Amaro Gonzalez C."/>
        </authorList>
    </citation>
    <scope>NUCLEOTIDE SEQUENCE</scope>
</reference>
<evidence type="ECO:0000313" key="1">
    <source>
        <dbReference type="EMBL" id="JAH41541.1"/>
    </source>
</evidence>
<organism evidence="1">
    <name type="scientific">Anguilla anguilla</name>
    <name type="common">European freshwater eel</name>
    <name type="synonym">Muraena anguilla</name>
    <dbReference type="NCBI Taxonomy" id="7936"/>
    <lineage>
        <taxon>Eukaryota</taxon>
        <taxon>Metazoa</taxon>
        <taxon>Chordata</taxon>
        <taxon>Craniata</taxon>
        <taxon>Vertebrata</taxon>
        <taxon>Euteleostomi</taxon>
        <taxon>Actinopterygii</taxon>
        <taxon>Neopterygii</taxon>
        <taxon>Teleostei</taxon>
        <taxon>Anguilliformes</taxon>
        <taxon>Anguillidae</taxon>
        <taxon>Anguilla</taxon>
    </lineage>
</organism>
<sequence>MAKKLLILSLAKINFFVVERNHRHLFVLVHLKPP</sequence>
<dbReference type="EMBL" id="GBXM01067036">
    <property type="protein sequence ID" value="JAH41541.1"/>
    <property type="molecule type" value="Transcribed_RNA"/>
</dbReference>
<reference evidence="1" key="2">
    <citation type="journal article" date="2015" name="Fish Shellfish Immunol.">
        <title>Early steps in the European eel (Anguilla anguilla)-Vibrio vulnificus interaction in the gills: Role of the RtxA13 toxin.</title>
        <authorList>
            <person name="Callol A."/>
            <person name="Pajuelo D."/>
            <person name="Ebbesson L."/>
            <person name="Teles M."/>
            <person name="MacKenzie S."/>
            <person name="Amaro C."/>
        </authorList>
    </citation>
    <scope>NUCLEOTIDE SEQUENCE</scope>
</reference>
<name>A0A0E9SJQ6_ANGAN</name>
<accession>A0A0E9SJQ6</accession>